<keyword evidence="3" id="KW-1185">Reference proteome</keyword>
<evidence type="ECO:0000256" key="1">
    <source>
        <dbReference type="SAM" id="MobiDB-lite"/>
    </source>
</evidence>
<evidence type="ECO:0000313" key="3">
    <source>
        <dbReference type="Proteomes" id="UP000235786"/>
    </source>
</evidence>
<proteinExistence type="predicted"/>
<protein>
    <submittedName>
        <fullName evidence="2">Uncharacterized protein</fullName>
    </submittedName>
</protein>
<feature type="compositionally biased region" description="Basic and acidic residues" evidence="1">
    <location>
        <begin position="22"/>
        <end position="38"/>
    </location>
</feature>
<gene>
    <name evidence="2" type="ORF">L207DRAFT_508874</name>
</gene>
<evidence type="ECO:0000313" key="2">
    <source>
        <dbReference type="EMBL" id="PMD44112.1"/>
    </source>
</evidence>
<dbReference type="OrthoDB" id="3938544at2759"/>
<name>A0A2J6S020_HYAVF</name>
<feature type="region of interest" description="Disordered" evidence="1">
    <location>
        <begin position="1"/>
        <end position="39"/>
    </location>
</feature>
<sequence length="125" mass="14847">MEDEDGGLFNIEISSDDEAENESEKVPRDFQSEKDFQRQRAQWKPKIEVGELWKTLKLPIDNPSKPESQIILHAIEELYFFRRYEEALKLVEESLKGKLIAEFRKTLEDYKTRCQKKIRNITKPS</sequence>
<reference evidence="2 3" key="1">
    <citation type="submission" date="2016-04" db="EMBL/GenBank/DDBJ databases">
        <title>A degradative enzymes factory behind the ericoid mycorrhizal symbiosis.</title>
        <authorList>
            <consortium name="DOE Joint Genome Institute"/>
            <person name="Martino E."/>
            <person name="Morin E."/>
            <person name="Grelet G."/>
            <person name="Kuo A."/>
            <person name="Kohler A."/>
            <person name="Daghino S."/>
            <person name="Barry K."/>
            <person name="Choi C."/>
            <person name="Cichocki N."/>
            <person name="Clum A."/>
            <person name="Copeland A."/>
            <person name="Hainaut M."/>
            <person name="Haridas S."/>
            <person name="Labutti K."/>
            <person name="Lindquist E."/>
            <person name="Lipzen A."/>
            <person name="Khouja H.-R."/>
            <person name="Murat C."/>
            <person name="Ohm R."/>
            <person name="Olson A."/>
            <person name="Spatafora J."/>
            <person name="Veneault-Fourrey C."/>
            <person name="Henrissat B."/>
            <person name="Grigoriev I."/>
            <person name="Martin F."/>
            <person name="Perotto S."/>
        </authorList>
    </citation>
    <scope>NUCLEOTIDE SEQUENCE [LARGE SCALE GENOMIC DNA]</scope>
    <source>
        <strain evidence="2 3">F</strain>
    </source>
</reference>
<organism evidence="2 3">
    <name type="scientific">Hyaloscypha variabilis (strain UAMH 11265 / GT02V1 / F)</name>
    <name type="common">Meliniomyces variabilis</name>
    <dbReference type="NCBI Taxonomy" id="1149755"/>
    <lineage>
        <taxon>Eukaryota</taxon>
        <taxon>Fungi</taxon>
        <taxon>Dikarya</taxon>
        <taxon>Ascomycota</taxon>
        <taxon>Pezizomycotina</taxon>
        <taxon>Leotiomycetes</taxon>
        <taxon>Helotiales</taxon>
        <taxon>Hyaloscyphaceae</taxon>
        <taxon>Hyaloscypha</taxon>
        <taxon>Hyaloscypha variabilis</taxon>
    </lineage>
</organism>
<dbReference type="Proteomes" id="UP000235786">
    <property type="component" value="Unassembled WGS sequence"/>
</dbReference>
<dbReference type="AlphaFoldDB" id="A0A2J6S020"/>
<dbReference type="EMBL" id="KZ613941">
    <property type="protein sequence ID" value="PMD44112.1"/>
    <property type="molecule type" value="Genomic_DNA"/>
</dbReference>
<accession>A0A2J6S020</accession>